<sequence length="254" mass="29610">MTKSILTILLFIFGFTDGFSQFSKTKYEGVVEYFVDCIINSDIDKLDSIISYPIERPYPIPSINNKQELKKRYSEIFDDSLTSIISCSNIKEDWTDMGWSGIMLHNGIVWLDYDGQFLTTNYTSEKEKALEEKWIESEREQLYINLKDFIKPIHTLETEKFILRIDLLENQKYRYASWSIESDLSNKPDLVINNGEWTPDGSGGNHHFTFTNGEYSYIVDVNILRSEETPPFTLEVTKNDKVLLKHPAELKKIK</sequence>
<dbReference type="RefSeq" id="WP_048640694.1">
    <property type="nucleotide sequence ID" value="NZ_CP012040.1"/>
</dbReference>
<name>A0A0H4PAR8_9BACT</name>
<dbReference type="EMBL" id="CP012040">
    <property type="protein sequence ID" value="AKP50235.1"/>
    <property type="molecule type" value="Genomic_DNA"/>
</dbReference>
<keyword evidence="2" id="KW-1185">Reference proteome</keyword>
<dbReference type="STRING" id="320787.CA2015_0776"/>
<proteinExistence type="predicted"/>
<accession>A0A0H4PAR8</accession>
<dbReference type="AlphaFoldDB" id="A0A0H4PAR8"/>
<reference evidence="1 2" key="1">
    <citation type="submission" date="2015-07" db="EMBL/GenBank/DDBJ databases">
        <authorList>
            <person name="Kim K.M."/>
        </authorList>
    </citation>
    <scope>NUCLEOTIDE SEQUENCE [LARGE SCALE GENOMIC DNA]</scope>
    <source>
        <strain evidence="1 2">KCTC 12363</strain>
    </source>
</reference>
<protein>
    <submittedName>
        <fullName evidence="1">Uncharacterized protein</fullName>
    </submittedName>
</protein>
<dbReference type="OrthoDB" id="9790967at2"/>
<evidence type="ECO:0000313" key="1">
    <source>
        <dbReference type="EMBL" id="AKP50235.1"/>
    </source>
</evidence>
<organism evidence="1 2">
    <name type="scientific">Cyclobacterium amurskyense</name>
    <dbReference type="NCBI Taxonomy" id="320787"/>
    <lineage>
        <taxon>Bacteria</taxon>
        <taxon>Pseudomonadati</taxon>
        <taxon>Bacteroidota</taxon>
        <taxon>Cytophagia</taxon>
        <taxon>Cytophagales</taxon>
        <taxon>Cyclobacteriaceae</taxon>
        <taxon>Cyclobacterium</taxon>
    </lineage>
</organism>
<dbReference type="Proteomes" id="UP000036520">
    <property type="component" value="Chromosome"/>
</dbReference>
<evidence type="ECO:0000313" key="2">
    <source>
        <dbReference type="Proteomes" id="UP000036520"/>
    </source>
</evidence>
<gene>
    <name evidence="1" type="ORF">CA2015_0776</name>
</gene>
<dbReference type="KEGG" id="camu:CA2015_0776"/>